<dbReference type="EMBL" id="QRAN01000001">
    <property type="protein sequence ID" value="RLQ23864.1"/>
    <property type="molecule type" value="Genomic_DNA"/>
</dbReference>
<proteinExistence type="predicted"/>
<reference evidence="2 3" key="1">
    <citation type="submission" date="2018-07" db="EMBL/GenBank/DDBJ databases">
        <title>Halioglobus sp. genome submission.</title>
        <authorList>
            <person name="Ye M.-Q."/>
            <person name="Du Z.-J."/>
        </authorList>
    </citation>
    <scope>NUCLEOTIDE SEQUENCE [LARGE SCALE GENOMIC DNA]</scope>
    <source>
        <strain evidence="2 3">U0301</strain>
    </source>
</reference>
<evidence type="ECO:0000256" key="1">
    <source>
        <dbReference type="SAM" id="Phobius"/>
    </source>
</evidence>
<accession>A0A3L7E2T0</accession>
<keyword evidence="1" id="KW-0472">Membrane</keyword>
<organism evidence="2 3">
    <name type="scientific">Seongchinamella sediminis</name>
    <dbReference type="NCBI Taxonomy" id="2283635"/>
    <lineage>
        <taxon>Bacteria</taxon>
        <taxon>Pseudomonadati</taxon>
        <taxon>Pseudomonadota</taxon>
        <taxon>Gammaproteobacteria</taxon>
        <taxon>Cellvibrionales</taxon>
        <taxon>Halieaceae</taxon>
        <taxon>Seongchinamella</taxon>
    </lineage>
</organism>
<keyword evidence="3" id="KW-1185">Reference proteome</keyword>
<name>A0A3L7E2T0_9GAMM</name>
<sequence length="65" mass="6907">MSVKPRKNVFASSDQRIILHAGLFLICFTLSVVGVGAMAFLCFPPAAGLVELLSAISPTGISRRM</sequence>
<dbReference type="RefSeq" id="WP_117952422.1">
    <property type="nucleotide sequence ID" value="NZ_QRAN01000001.1"/>
</dbReference>
<comment type="caution">
    <text evidence="2">The sequence shown here is derived from an EMBL/GenBank/DDBJ whole genome shotgun (WGS) entry which is preliminary data.</text>
</comment>
<keyword evidence="1" id="KW-0812">Transmembrane</keyword>
<dbReference type="AlphaFoldDB" id="A0A3L7E2T0"/>
<dbReference type="Proteomes" id="UP000265509">
    <property type="component" value="Unassembled WGS sequence"/>
</dbReference>
<feature type="transmembrane region" description="Helical" evidence="1">
    <location>
        <begin position="21"/>
        <end position="47"/>
    </location>
</feature>
<evidence type="ECO:0000313" key="3">
    <source>
        <dbReference type="Proteomes" id="UP000265509"/>
    </source>
</evidence>
<gene>
    <name evidence="2" type="ORF">DWB85_01550</name>
</gene>
<evidence type="ECO:0000313" key="2">
    <source>
        <dbReference type="EMBL" id="RLQ23864.1"/>
    </source>
</evidence>
<protein>
    <submittedName>
        <fullName evidence="2">Uncharacterized protein</fullName>
    </submittedName>
</protein>
<keyword evidence="1" id="KW-1133">Transmembrane helix</keyword>
<dbReference type="OrthoDB" id="5740667at2"/>